<feature type="compositionally biased region" description="Polar residues" evidence="1">
    <location>
        <begin position="15"/>
        <end position="42"/>
    </location>
</feature>
<organism evidence="2 3">
    <name type="scientific">Phytophthora nicotianae P1569</name>
    <dbReference type="NCBI Taxonomy" id="1317065"/>
    <lineage>
        <taxon>Eukaryota</taxon>
        <taxon>Sar</taxon>
        <taxon>Stramenopiles</taxon>
        <taxon>Oomycota</taxon>
        <taxon>Peronosporomycetes</taxon>
        <taxon>Peronosporales</taxon>
        <taxon>Peronosporaceae</taxon>
        <taxon>Phytophthora</taxon>
    </lineage>
</organism>
<name>V9DX40_PHYNI</name>
<accession>V9DX40</accession>
<proteinExistence type="predicted"/>
<evidence type="ECO:0000313" key="2">
    <source>
        <dbReference type="EMBL" id="ETI30587.1"/>
    </source>
</evidence>
<gene>
    <name evidence="2" type="ORF">F443_22294</name>
</gene>
<dbReference type="HOGENOM" id="CLU_2351260_0_0_1"/>
<comment type="caution">
    <text evidence="2">The sequence shown here is derived from an EMBL/GenBank/DDBJ whole genome shotgun (WGS) entry which is preliminary data.</text>
</comment>
<dbReference type="Proteomes" id="UP000018721">
    <property type="component" value="Unassembled WGS sequence"/>
</dbReference>
<keyword evidence="3" id="KW-1185">Reference proteome</keyword>
<evidence type="ECO:0000256" key="1">
    <source>
        <dbReference type="SAM" id="MobiDB-lite"/>
    </source>
</evidence>
<feature type="compositionally biased region" description="Basic and acidic residues" evidence="1">
    <location>
        <begin position="1"/>
        <end position="11"/>
    </location>
</feature>
<reference evidence="2 3" key="1">
    <citation type="submission" date="2013-11" db="EMBL/GenBank/DDBJ databases">
        <title>The Genome Sequence of Phytophthora parasitica P1569.</title>
        <authorList>
            <consortium name="The Broad Institute Genomics Platform"/>
            <person name="Russ C."/>
            <person name="Tyler B."/>
            <person name="Panabieres F."/>
            <person name="Shan W."/>
            <person name="Tripathy S."/>
            <person name="Grunwald N."/>
            <person name="Machado M."/>
            <person name="Johnson C.S."/>
            <person name="Arredondo F."/>
            <person name="Hong C."/>
            <person name="Coffey M."/>
            <person name="Young S.K."/>
            <person name="Zeng Q."/>
            <person name="Gargeya S."/>
            <person name="Fitzgerald M."/>
            <person name="Abouelleil A."/>
            <person name="Alvarado L."/>
            <person name="Chapman S.B."/>
            <person name="Gainer-Dewar J."/>
            <person name="Goldberg J."/>
            <person name="Griggs A."/>
            <person name="Gujja S."/>
            <person name="Hansen M."/>
            <person name="Howarth C."/>
            <person name="Imamovic A."/>
            <person name="Ireland A."/>
            <person name="Larimer J."/>
            <person name="McCowan C."/>
            <person name="Murphy C."/>
            <person name="Pearson M."/>
            <person name="Poon T.W."/>
            <person name="Priest M."/>
            <person name="Roberts A."/>
            <person name="Saif S."/>
            <person name="Shea T."/>
            <person name="Sykes S."/>
            <person name="Wortman J."/>
            <person name="Nusbaum C."/>
            <person name="Birren B."/>
        </authorList>
    </citation>
    <scope>NUCLEOTIDE SEQUENCE [LARGE SCALE GENOMIC DNA]</scope>
    <source>
        <strain evidence="2 3">P1569</strain>
    </source>
</reference>
<evidence type="ECO:0000313" key="3">
    <source>
        <dbReference type="Proteomes" id="UP000018721"/>
    </source>
</evidence>
<protein>
    <submittedName>
        <fullName evidence="2">Uncharacterized protein</fullName>
    </submittedName>
</protein>
<feature type="region of interest" description="Disordered" evidence="1">
    <location>
        <begin position="1"/>
        <end position="42"/>
    </location>
</feature>
<sequence>MRILLDNHEPRGGSSVASNGERSLGESSGSTLTYVSSKSTQAMKRMAQMNEADKKMDAVQKDGSTELRNFFYTIKKTQTDEPRAIRKYEERRDTSER</sequence>
<dbReference type="AlphaFoldDB" id="V9DX40"/>
<dbReference type="EMBL" id="ANIZ01003891">
    <property type="protein sequence ID" value="ETI30587.1"/>
    <property type="molecule type" value="Genomic_DNA"/>
</dbReference>